<dbReference type="SUPFAM" id="SSF53098">
    <property type="entry name" value="Ribonuclease H-like"/>
    <property type="match status" value="1"/>
</dbReference>
<evidence type="ECO:0000313" key="2">
    <source>
        <dbReference type="EMBL" id="UWX64826.1"/>
    </source>
</evidence>
<organism evidence="2 3">
    <name type="scientific">Deinococcus rubellus</name>
    <dbReference type="NCBI Taxonomy" id="1889240"/>
    <lineage>
        <taxon>Bacteria</taxon>
        <taxon>Thermotogati</taxon>
        <taxon>Deinococcota</taxon>
        <taxon>Deinococci</taxon>
        <taxon>Deinococcales</taxon>
        <taxon>Deinococcaceae</taxon>
        <taxon>Deinococcus</taxon>
    </lineage>
</organism>
<reference evidence="2" key="1">
    <citation type="submission" date="2022-09" db="EMBL/GenBank/DDBJ databases">
        <title>genome sequence of Deinococcus rubellus.</title>
        <authorList>
            <person name="Srinivasan S."/>
        </authorList>
    </citation>
    <scope>NUCLEOTIDE SEQUENCE</scope>
    <source>
        <strain evidence="2">Ant6</strain>
    </source>
</reference>
<gene>
    <name evidence="2" type="ORF">N0D28_03945</name>
</gene>
<evidence type="ECO:0000313" key="3">
    <source>
        <dbReference type="Proteomes" id="UP001060261"/>
    </source>
</evidence>
<dbReference type="EMBL" id="CP104213">
    <property type="protein sequence ID" value="UWX64826.1"/>
    <property type="molecule type" value="Genomic_DNA"/>
</dbReference>
<keyword evidence="3" id="KW-1185">Reference proteome</keyword>
<dbReference type="InterPro" id="IPR012337">
    <property type="entry name" value="RNaseH-like_sf"/>
</dbReference>
<dbReference type="RefSeq" id="WP_260561087.1">
    <property type="nucleotide sequence ID" value="NZ_BAABEC010000009.1"/>
</dbReference>
<dbReference type="Pfam" id="PF01609">
    <property type="entry name" value="DDE_Tnp_1"/>
    <property type="match status" value="1"/>
</dbReference>
<sequence length="193" mass="21979">MLADAGFCSKAFLAGVVQLGLEVSVTIPSNRVTAQGRPIGQVTRQRQAMMLPGLPDLQLWLYWIWLSSSGDGTRKKRYVVSTLNVVPDTIRANGRKRWRIEALFKTLKSRFGLHRSGQYTKRGMLRYCCLCFLSDVLCHLEILEDAPASSKIWPDWRAVAQRLRQKYCGLVRLSELRREIQTIEAVLDSVLLI</sequence>
<protein>
    <submittedName>
        <fullName evidence="2">Transposase</fullName>
    </submittedName>
</protein>
<accession>A0ABY5YIQ8</accession>
<dbReference type="InterPro" id="IPR002559">
    <property type="entry name" value="Transposase_11"/>
</dbReference>
<evidence type="ECO:0000259" key="1">
    <source>
        <dbReference type="Pfam" id="PF01609"/>
    </source>
</evidence>
<dbReference type="Proteomes" id="UP001060261">
    <property type="component" value="Chromosome"/>
</dbReference>
<feature type="domain" description="Transposase IS4-like" evidence="1">
    <location>
        <begin position="2"/>
        <end position="132"/>
    </location>
</feature>
<proteinExistence type="predicted"/>
<name>A0ABY5YIQ8_9DEIO</name>